<keyword evidence="6 9" id="KW-0648">Protein biosynthesis</keyword>
<dbReference type="GO" id="GO:0006424">
    <property type="term" value="P:glutamyl-tRNA aminoacylation"/>
    <property type="evidence" value="ECO:0007669"/>
    <property type="project" value="UniProtKB-UniRule"/>
</dbReference>
<dbReference type="PANTHER" id="PTHR43097">
    <property type="entry name" value="GLUTAMINE-TRNA LIGASE"/>
    <property type="match status" value="1"/>
</dbReference>
<dbReference type="InterPro" id="IPR022861">
    <property type="entry name" value="Gln_tRNA_ligase_bac"/>
</dbReference>
<evidence type="ECO:0000256" key="5">
    <source>
        <dbReference type="ARBA" id="ARBA00022840"/>
    </source>
</evidence>
<dbReference type="InterPro" id="IPR004514">
    <property type="entry name" value="Gln-tRNA-synth"/>
</dbReference>
<reference evidence="14 15" key="1">
    <citation type="submission" date="2020-04" db="EMBL/GenBank/DDBJ databases">
        <title>Flammeovirgaceae bacterium KN852 isolated from deep sea.</title>
        <authorList>
            <person name="Zhang D.-C."/>
        </authorList>
    </citation>
    <scope>NUCLEOTIDE SEQUENCE [LARGE SCALE GENOMIC DNA]</scope>
    <source>
        <strain evidence="14 15">KN852</strain>
    </source>
</reference>
<evidence type="ECO:0000256" key="9">
    <source>
        <dbReference type="HAMAP-Rule" id="MF_00126"/>
    </source>
</evidence>
<dbReference type="Proteomes" id="UP000559010">
    <property type="component" value="Unassembled WGS sequence"/>
</dbReference>
<feature type="domain" description="tRNA synthetases class I (E and Q) anti-codon binding" evidence="13">
    <location>
        <begin position="464"/>
        <end position="537"/>
    </location>
</feature>
<protein>
    <recommendedName>
        <fullName evidence="9">Glutamine--tRNA ligase</fullName>
        <ecNumber evidence="9">6.1.1.18</ecNumber>
    </recommendedName>
    <alternativeName>
        <fullName evidence="9">Glutaminyl-tRNA synthetase</fullName>
        <shortName evidence="9">GlnRS</shortName>
    </alternativeName>
</protein>
<dbReference type="InterPro" id="IPR000924">
    <property type="entry name" value="Glu/Gln-tRNA-synth"/>
</dbReference>
<feature type="binding site" evidence="9">
    <location>
        <begin position="265"/>
        <end position="266"/>
    </location>
    <ligand>
        <name>ATP</name>
        <dbReference type="ChEBI" id="CHEBI:30616"/>
    </ligand>
</feature>
<evidence type="ECO:0000256" key="7">
    <source>
        <dbReference type="ARBA" id="ARBA00023146"/>
    </source>
</evidence>
<keyword evidence="15" id="KW-1185">Reference proteome</keyword>
<feature type="binding site" evidence="9">
    <location>
        <position position="72"/>
    </location>
    <ligand>
        <name>L-glutamine</name>
        <dbReference type="ChEBI" id="CHEBI:58359"/>
    </ligand>
</feature>
<dbReference type="NCBIfam" id="NF011291">
    <property type="entry name" value="PRK14703.1"/>
    <property type="match status" value="1"/>
</dbReference>
<dbReference type="SUPFAM" id="SSF50715">
    <property type="entry name" value="Ribosomal protein L25-like"/>
    <property type="match status" value="1"/>
</dbReference>
<feature type="binding site" evidence="9">
    <location>
        <begin position="40"/>
        <end position="42"/>
    </location>
    <ligand>
        <name>ATP</name>
        <dbReference type="ChEBI" id="CHEBI:30616"/>
    </ligand>
</feature>
<comment type="catalytic activity">
    <reaction evidence="8 9">
        <text>tRNA(Gln) + L-glutamine + ATP = L-glutaminyl-tRNA(Gln) + AMP + diphosphate</text>
        <dbReference type="Rhea" id="RHEA:20121"/>
        <dbReference type="Rhea" id="RHEA-COMP:9662"/>
        <dbReference type="Rhea" id="RHEA-COMP:9681"/>
        <dbReference type="ChEBI" id="CHEBI:30616"/>
        <dbReference type="ChEBI" id="CHEBI:33019"/>
        <dbReference type="ChEBI" id="CHEBI:58359"/>
        <dbReference type="ChEBI" id="CHEBI:78442"/>
        <dbReference type="ChEBI" id="CHEBI:78521"/>
        <dbReference type="ChEBI" id="CHEBI:456215"/>
        <dbReference type="EC" id="6.1.1.18"/>
    </reaction>
</comment>
<keyword evidence="5 9" id="KW-0067">ATP-binding</keyword>
<dbReference type="EMBL" id="JABBNU010000004">
    <property type="protein sequence ID" value="NMM48165.1"/>
    <property type="molecule type" value="Genomic_DNA"/>
</dbReference>
<dbReference type="InterPro" id="IPR020058">
    <property type="entry name" value="Glu/Gln-tRNA-synth_Ib_cat-dom"/>
</dbReference>
<evidence type="ECO:0000256" key="6">
    <source>
        <dbReference type="ARBA" id="ARBA00022917"/>
    </source>
</evidence>
<evidence type="ECO:0000256" key="8">
    <source>
        <dbReference type="ARBA" id="ARBA00048270"/>
    </source>
</evidence>
<dbReference type="Gene3D" id="3.40.50.620">
    <property type="entry name" value="HUPs"/>
    <property type="match status" value="1"/>
</dbReference>
<dbReference type="Pfam" id="PF20974">
    <property type="entry name" value="tRNA-synt_1c_C2"/>
    <property type="match status" value="1"/>
</dbReference>
<evidence type="ECO:0000256" key="1">
    <source>
        <dbReference type="ARBA" id="ARBA00005594"/>
    </source>
</evidence>
<dbReference type="HAMAP" id="MF_00126">
    <property type="entry name" value="Gln_tRNA_synth"/>
    <property type="match status" value="1"/>
</dbReference>
<dbReference type="EC" id="6.1.1.18" evidence="9"/>
<evidence type="ECO:0000313" key="15">
    <source>
        <dbReference type="Proteomes" id="UP000559010"/>
    </source>
</evidence>
<dbReference type="NCBIfam" id="TIGR00440">
    <property type="entry name" value="glnS"/>
    <property type="match status" value="1"/>
</dbReference>
<feature type="short sequence motif" description="'HIGH' region" evidence="9">
    <location>
        <begin position="39"/>
        <end position="49"/>
    </location>
</feature>
<evidence type="ECO:0000259" key="13">
    <source>
        <dbReference type="Pfam" id="PF20974"/>
    </source>
</evidence>
<dbReference type="GO" id="GO:0004819">
    <property type="term" value="F:glutamine-tRNA ligase activity"/>
    <property type="evidence" value="ECO:0007669"/>
    <property type="project" value="UniProtKB-UniRule"/>
</dbReference>
<dbReference type="SUPFAM" id="SSF52374">
    <property type="entry name" value="Nucleotidylyl transferase"/>
    <property type="match status" value="1"/>
</dbReference>
<name>A0A848IY04_9BACT</name>
<feature type="binding site" evidence="9">
    <location>
        <begin position="46"/>
        <end position="52"/>
    </location>
    <ligand>
        <name>ATP</name>
        <dbReference type="ChEBI" id="CHEBI:30616"/>
    </ligand>
</feature>
<dbReference type="Pfam" id="PF03950">
    <property type="entry name" value="tRNA-synt_1c_C"/>
    <property type="match status" value="1"/>
</dbReference>
<feature type="binding site" evidence="9">
    <location>
        <begin position="273"/>
        <end position="275"/>
    </location>
    <ligand>
        <name>ATP</name>
        <dbReference type="ChEBI" id="CHEBI:30616"/>
    </ligand>
</feature>
<organism evidence="14 15">
    <name type="scientific">Marinigracilibium pacificum</name>
    <dbReference type="NCBI Taxonomy" id="2729599"/>
    <lineage>
        <taxon>Bacteria</taxon>
        <taxon>Pseudomonadati</taxon>
        <taxon>Bacteroidota</taxon>
        <taxon>Cytophagia</taxon>
        <taxon>Cytophagales</taxon>
        <taxon>Flammeovirgaceae</taxon>
        <taxon>Marinigracilibium</taxon>
    </lineage>
</organism>
<dbReference type="InterPro" id="IPR020059">
    <property type="entry name" value="Glu/Gln-tRNA-synth_Ib_codon-bd"/>
</dbReference>
<dbReference type="InterPro" id="IPR014729">
    <property type="entry name" value="Rossmann-like_a/b/a_fold"/>
</dbReference>
<dbReference type="AlphaFoldDB" id="A0A848IY04"/>
<evidence type="ECO:0000259" key="12">
    <source>
        <dbReference type="Pfam" id="PF03950"/>
    </source>
</evidence>
<keyword evidence="2 9" id="KW-0963">Cytoplasm</keyword>
<dbReference type="GO" id="GO:0005524">
    <property type="term" value="F:ATP binding"/>
    <property type="evidence" value="ECO:0007669"/>
    <property type="project" value="UniProtKB-UniRule"/>
</dbReference>
<sequence length="563" mass="64956">MSTNEGDKKKKSLNFIEQRINHDNSTGRYDNKVHTRFPPEPNGYLHIGHAKSICLNFGVAKDYQGKTNLRFDDTNPLKESTEYVDAIRADVKWLGFDWEDREFYASDYFDQLYDYAVQLIKKGKAYVDDQSVEEIAETRGTPTVPGKESPYRNRSLEENLALFEGMKNGDFKDGEKILRAKIDMSSPNMHMRDPALYRIRKVHHHRTGDTWSIYPMYDFAHCLSDSIEGITHSLCTLEFEVHRPLYDWILEELEVFHPQQIEFARLNLNYTVMSKRKLLELVEGDYVSGWDDPRMPTISGMRRRGYTPEAIRNFCETIGVAKRDGIIDIALLEHSVREDLNKKANRVMGVLNPVKVIITNYPEGETEELPAINNPEDDSAGKRLLPFGREIYIDREDFMEDPPRKFFRLGPGRDVRLKYAYIITCDDYKKNEETGEIEEIYCTYHVNSKSGQDTSGLKPKGTLGWVHAPSALDITVNQYDRLFKVEAPANDKEKDFKEFLNPDSLNTIKGAKIEPSVKDLKPGTTVQFERLGYFCVDPDSSEGNLIFNRTVTLKDSWSKEKNK</sequence>
<dbReference type="InterPro" id="IPR020056">
    <property type="entry name" value="Rbsml_bL25/Gln-tRNA_synth_N"/>
</dbReference>
<dbReference type="Pfam" id="PF00749">
    <property type="entry name" value="tRNA-synt_1c"/>
    <property type="match status" value="1"/>
</dbReference>
<dbReference type="PROSITE" id="PS00178">
    <property type="entry name" value="AA_TRNA_LIGASE_I"/>
    <property type="match status" value="1"/>
</dbReference>
<keyword evidence="7 9" id="KW-0030">Aminoacyl-tRNA synthetase</keyword>
<evidence type="ECO:0000256" key="2">
    <source>
        <dbReference type="ARBA" id="ARBA00022490"/>
    </source>
</evidence>
<evidence type="ECO:0000313" key="14">
    <source>
        <dbReference type="EMBL" id="NMM48165.1"/>
    </source>
</evidence>
<gene>
    <name evidence="9" type="primary">glnS</name>
    <name evidence="14" type="ORF">HH304_07115</name>
</gene>
<comment type="similarity">
    <text evidence="1 9 10">Belongs to the class-I aminoacyl-tRNA synthetase family.</text>
</comment>
<comment type="subunit">
    <text evidence="9">Monomer.</text>
</comment>
<accession>A0A848IY04</accession>
<keyword evidence="4 9" id="KW-0547">Nucleotide-binding</keyword>
<dbReference type="RefSeq" id="WP_169679561.1">
    <property type="nucleotide sequence ID" value="NZ_JABBNU010000004.1"/>
</dbReference>
<feature type="binding site" evidence="9">
    <location>
        <position position="236"/>
    </location>
    <ligand>
        <name>ATP</name>
        <dbReference type="ChEBI" id="CHEBI:30616"/>
    </ligand>
</feature>
<feature type="domain" description="Glutamyl/glutaminyl-tRNA synthetase class Ib anti-codon binding" evidence="12">
    <location>
        <begin position="344"/>
        <end position="445"/>
    </location>
</feature>
<feature type="short sequence motif" description="'KMSKS' region" evidence="9">
    <location>
        <begin position="272"/>
        <end position="276"/>
    </location>
</feature>
<evidence type="ECO:0000259" key="11">
    <source>
        <dbReference type="Pfam" id="PF00749"/>
    </source>
</evidence>
<dbReference type="PRINTS" id="PR00987">
    <property type="entry name" value="TRNASYNTHGLU"/>
</dbReference>
<dbReference type="FunFam" id="3.40.50.620:FF:000037">
    <property type="entry name" value="Glutamine--tRNA ligase cytoplasmic"/>
    <property type="match status" value="1"/>
</dbReference>
<feature type="binding site" evidence="9">
    <location>
        <position position="217"/>
    </location>
    <ligand>
        <name>L-glutamine</name>
        <dbReference type="ChEBI" id="CHEBI:58359"/>
    </ligand>
</feature>
<dbReference type="InterPro" id="IPR049437">
    <property type="entry name" value="tRNA-synt_1c_C2"/>
</dbReference>
<dbReference type="PANTHER" id="PTHR43097:SF5">
    <property type="entry name" value="GLUTAMATE--TRNA LIGASE"/>
    <property type="match status" value="1"/>
</dbReference>
<comment type="subcellular location">
    <subcellularLocation>
        <location evidence="9">Cytoplasm</location>
    </subcellularLocation>
</comment>
<dbReference type="InterPro" id="IPR001412">
    <property type="entry name" value="aa-tRNA-synth_I_CS"/>
</dbReference>
<dbReference type="InterPro" id="IPR050132">
    <property type="entry name" value="Gln/Glu-tRNA_Ligase"/>
</dbReference>
<dbReference type="InterPro" id="IPR011035">
    <property type="entry name" value="Ribosomal_bL25/Gln-tRNA_synth"/>
</dbReference>
<dbReference type="GO" id="GO:0006425">
    <property type="term" value="P:glutaminyl-tRNA aminoacylation"/>
    <property type="evidence" value="ECO:0007669"/>
    <property type="project" value="UniProtKB-UniRule"/>
</dbReference>
<comment type="caution">
    <text evidence="9">Lacks conserved residue(s) required for the propagation of feature annotation.</text>
</comment>
<feature type="domain" description="Glutamyl/glutaminyl-tRNA synthetase class Ib catalytic" evidence="11">
    <location>
        <begin position="32"/>
        <end position="341"/>
    </location>
</feature>
<evidence type="ECO:0000256" key="10">
    <source>
        <dbReference type="RuleBase" id="RU363037"/>
    </source>
</evidence>
<dbReference type="Gene3D" id="2.40.240.10">
    <property type="entry name" value="Ribosomal Protein L25, Chain P"/>
    <property type="match status" value="2"/>
</dbReference>
<proteinExistence type="inferred from homology"/>
<dbReference type="GO" id="GO:0005829">
    <property type="term" value="C:cytosol"/>
    <property type="evidence" value="ECO:0007669"/>
    <property type="project" value="TreeGrafter"/>
</dbReference>
<evidence type="ECO:0000256" key="3">
    <source>
        <dbReference type="ARBA" id="ARBA00022598"/>
    </source>
</evidence>
<keyword evidence="3 9" id="KW-0436">Ligase</keyword>
<comment type="caution">
    <text evidence="14">The sequence shown here is derived from an EMBL/GenBank/DDBJ whole genome shotgun (WGS) entry which is preliminary data.</text>
</comment>
<evidence type="ECO:0000256" key="4">
    <source>
        <dbReference type="ARBA" id="ARBA00022741"/>
    </source>
</evidence>
<dbReference type="CDD" id="cd00807">
    <property type="entry name" value="GlnRS_core"/>
    <property type="match status" value="1"/>
</dbReference>